<sequence length="186" mass="20193">MFKVKRVVTGLNGKGQSTVAIDGPAKNTLEVPGWPGAYISELWTTNEMPVNNNIPGDLGDRPIQHDPVDCGSIFRVVEIPPEKSLDQKIDIDSAFQSIGSANVPEATDRTKHASMHFTNSIDYLVVISGEMYMLMEDGEVLLRQGDCIVQKGTKHAWLNKGDVPCILAAVLVDAIPVKSVEPHSGE</sequence>
<dbReference type="RefSeq" id="WP_163494169.1">
    <property type="nucleotide sequence ID" value="NZ_CP048711.1"/>
</dbReference>
<dbReference type="PANTHER" id="PTHR36156:SF2">
    <property type="entry name" value="CUPIN TYPE-2 DOMAIN-CONTAINING PROTEIN"/>
    <property type="match status" value="1"/>
</dbReference>
<dbReference type="InterPro" id="IPR011051">
    <property type="entry name" value="RmlC_Cupin_sf"/>
</dbReference>
<dbReference type="SUPFAM" id="SSF51182">
    <property type="entry name" value="RmlC-like cupins"/>
    <property type="match status" value="1"/>
</dbReference>
<proteinExistence type="predicted"/>
<protein>
    <submittedName>
        <fullName evidence="1">Cupin domain-containing protein</fullName>
    </submittedName>
</protein>
<organism evidence="1 2">
    <name type="scientific">Kineobactrum salinum</name>
    <dbReference type="NCBI Taxonomy" id="2708301"/>
    <lineage>
        <taxon>Bacteria</taxon>
        <taxon>Pseudomonadati</taxon>
        <taxon>Pseudomonadota</taxon>
        <taxon>Gammaproteobacteria</taxon>
        <taxon>Cellvibrionales</taxon>
        <taxon>Halieaceae</taxon>
        <taxon>Kineobactrum</taxon>
    </lineage>
</organism>
<dbReference type="EMBL" id="CP048711">
    <property type="protein sequence ID" value="QIB64920.1"/>
    <property type="molecule type" value="Genomic_DNA"/>
</dbReference>
<accession>A0A6C0TYL4</accession>
<keyword evidence="2" id="KW-1185">Reference proteome</keyword>
<reference evidence="1 2" key="1">
    <citation type="submission" date="2020-02" db="EMBL/GenBank/DDBJ databases">
        <title>Genome sequencing for Kineobactrum sp. M2.</title>
        <authorList>
            <person name="Park S.-J."/>
        </authorList>
    </citation>
    <scope>NUCLEOTIDE SEQUENCE [LARGE SCALE GENOMIC DNA]</scope>
    <source>
        <strain evidence="1 2">M2</strain>
    </source>
</reference>
<dbReference type="InterPro" id="IPR047142">
    <property type="entry name" value="OryJ/VirC-like"/>
</dbReference>
<evidence type="ECO:0000313" key="2">
    <source>
        <dbReference type="Proteomes" id="UP000477680"/>
    </source>
</evidence>
<gene>
    <name evidence="1" type="ORF">G3T16_05470</name>
</gene>
<dbReference type="Gene3D" id="2.60.120.10">
    <property type="entry name" value="Jelly Rolls"/>
    <property type="match status" value="1"/>
</dbReference>
<dbReference type="InterPro" id="IPR014710">
    <property type="entry name" value="RmlC-like_jellyroll"/>
</dbReference>
<name>A0A6C0TYL4_9GAMM</name>
<dbReference type="CDD" id="cd02231">
    <property type="entry name" value="cupin_BLL6423-like"/>
    <property type="match status" value="1"/>
</dbReference>
<dbReference type="KEGG" id="kim:G3T16_05470"/>
<dbReference type="PANTHER" id="PTHR36156">
    <property type="entry name" value="SLR2101 PROTEIN"/>
    <property type="match status" value="1"/>
</dbReference>
<evidence type="ECO:0000313" key="1">
    <source>
        <dbReference type="EMBL" id="QIB64920.1"/>
    </source>
</evidence>
<dbReference type="Proteomes" id="UP000477680">
    <property type="component" value="Chromosome"/>
</dbReference>
<dbReference type="AlphaFoldDB" id="A0A6C0TYL4"/>